<proteinExistence type="predicted"/>
<organism evidence="1 2">
    <name type="scientific">Arthrobacter cavernae</name>
    <dbReference type="NCBI Taxonomy" id="2817681"/>
    <lineage>
        <taxon>Bacteria</taxon>
        <taxon>Bacillati</taxon>
        <taxon>Actinomycetota</taxon>
        <taxon>Actinomycetes</taxon>
        <taxon>Micrococcales</taxon>
        <taxon>Micrococcaceae</taxon>
        <taxon>Arthrobacter</taxon>
    </lineage>
</organism>
<gene>
    <name evidence="1" type="ORF">J1902_12420</name>
</gene>
<name>A0A939KJK0_9MICC</name>
<accession>A0A939KJK0</accession>
<evidence type="ECO:0000313" key="1">
    <source>
        <dbReference type="EMBL" id="MBO1268767.1"/>
    </source>
</evidence>
<dbReference type="EMBL" id="JAFNLL010000028">
    <property type="protein sequence ID" value="MBO1268767.1"/>
    <property type="molecule type" value="Genomic_DNA"/>
</dbReference>
<comment type="caution">
    <text evidence="1">The sequence shown here is derived from an EMBL/GenBank/DDBJ whole genome shotgun (WGS) entry which is preliminary data.</text>
</comment>
<dbReference type="RefSeq" id="WP_207616557.1">
    <property type="nucleotide sequence ID" value="NZ_JAFNLL010000028.1"/>
</dbReference>
<reference evidence="1" key="1">
    <citation type="submission" date="2021-03" db="EMBL/GenBank/DDBJ databases">
        <title>A new species, PO-11, isolated from a karst cave deposit.</title>
        <authorList>
            <person name="Zhaoxiaoyong W."/>
        </authorList>
    </citation>
    <scope>NUCLEOTIDE SEQUENCE</scope>
    <source>
        <strain evidence="1">PO-11</strain>
    </source>
</reference>
<dbReference type="AlphaFoldDB" id="A0A939KJK0"/>
<sequence length="69" mass="7671">MESETTLEHETTLERALDLARANHKEAKRLYDEAVAGLGSGYVGEDRVAQLKGLLEVAAEDVQRVMKEQ</sequence>
<dbReference type="Proteomes" id="UP000664164">
    <property type="component" value="Unassembled WGS sequence"/>
</dbReference>
<protein>
    <submittedName>
        <fullName evidence="1">Uncharacterized protein</fullName>
    </submittedName>
</protein>
<evidence type="ECO:0000313" key="2">
    <source>
        <dbReference type="Proteomes" id="UP000664164"/>
    </source>
</evidence>
<keyword evidence="2" id="KW-1185">Reference proteome</keyword>